<dbReference type="Gene3D" id="3.90.180.10">
    <property type="entry name" value="Medium-chain alcohol dehydrogenases, catalytic domain"/>
    <property type="match status" value="1"/>
</dbReference>
<evidence type="ECO:0000313" key="3">
    <source>
        <dbReference type="Proteomes" id="UP000777438"/>
    </source>
</evidence>
<dbReference type="InterPro" id="IPR052711">
    <property type="entry name" value="Zinc_ADH-like"/>
</dbReference>
<proteinExistence type="predicted"/>
<dbReference type="GO" id="GO:0016491">
    <property type="term" value="F:oxidoreductase activity"/>
    <property type="evidence" value="ECO:0007669"/>
    <property type="project" value="InterPro"/>
</dbReference>
<gene>
    <name evidence="2" type="ORF">B0T10DRAFT_610703</name>
</gene>
<evidence type="ECO:0000259" key="1">
    <source>
        <dbReference type="SMART" id="SM00829"/>
    </source>
</evidence>
<dbReference type="SMART" id="SM00829">
    <property type="entry name" value="PKS_ER"/>
    <property type="match status" value="1"/>
</dbReference>
<dbReference type="InterPro" id="IPR020843">
    <property type="entry name" value="ER"/>
</dbReference>
<dbReference type="InterPro" id="IPR013149">
    <property type="entry name" value="ADH-like_C"/>
</dbReference>
<evidence type="ECO:0000313" key="2">
    <source>
        <dbReference type="EMBL" id="KAH6874422.1"/>
    </source>
</evidence>
<dbReference type="Gene3D" id="3.40.50.720">
    <property type="entry name" value="NAD(P)-binding Rossmann-like Domain"/>
    <property type="match status" value="1"/>
</dbReference>
<dbReference type="PANTHER" id="PTHR45033:SF1">
    <property type="entry name" value="OXIDOREDUCTASE (EUROFUNG)"/>
    <property type="match status" value="1"/>
</dbReference>
<name>A0A9P9AIJ2_9HYPO</name>
<dbReference type="Pfam" id="PF08240">
    <property type="entry name" value="ADH_N"/>
    <property type="match status" value="1"/>
</dbReference>
<dbReference type="InterPro" id="IPR011032">
    <property type="entry name" value="GroES-like_sf"/>
</dbReference>
<sequence length="345" mass="36775">MALPTSYTAFRRTTGDLPRTIEQSSEPLPQDLGPNEVLIKIRAVSLNYRDVGMLIGNYPVEVEERGISCSDCAAEVVSIGSAVKDFRIGDRVSPVFDVSNMTGAESEPMTALGGDVPGVLREYAVFEDRLLVHLPQYLTWEEASTLACAGVTAWSAIDPSSGVSSALLQGTGGVSMFALLICLAAGIKPIITSSSDAKLESIKKLGPEIHGINYKTTQGQAPEVLLATDGKGVDVVVNTTGVASLPDDLQMLRTRGGTVSLVGFLEGFKADWDPAAMMAIMGKAAKVKGIAVGSKVDYQHLNEFLEQKKISLAPIIDRVFPFQESKAAFDYLLSGKHVGKVIIQV</sequence>
<dbReference type="Proteomes" id="UP000777438">
    <property type="component" value="Unassembled WGS sequence"/>
</dbReference>
<comment type="caution">
    <text evidence="2">The sequence shown here is derived from an EMBL/GenBank/DDBJ whole genome shotgun (WGS) entry which is preliminary data.</text>
</comment>
<keyword evidence="3" id="KW-1185">Reference proteome</keyword>
<dbReference type="AlphaFoldDB" id="A0A9P9AIJ2"/>
<dbReference type="CDD" id="cd08276">
    <property type="entry name" value="MDR7"/>
    <property type="match status" value="1"/>
</dbReference>
<reference evidence="2 3" key="1">
    <citation type="journal article" date="2021" name="Nat. Commun.">
        <title>Genetic determinants of endophytism in the Arabidopsis root mycobiome.</title>
        <authorList>
            <person name="Mesny F."/>
            <person name="Miyauchi S."/>
            <person name="Thiergart T."/>
            <person name="Pickel B."/>
            <person name="Atanasova L."/>
            <person name="Karlsson M."/>
            <person name="Huettel B."/>
            <person name="Barry K.W."/>
            <person name="Haridas S."/>
            <person name="Chen C."/>
            <person name="Bauer D."/>
            <person name="Andreopoulos W."/>
            <person name="Pangilinan J."/>
            <person name="LaButti K."/>
            <person name="Riley R."/>
            <person name="Lipzen A."/>
            <person name="Clum A."/>
            <person name="Drula E."/>
            <person name="Henrissat B."/>
            <person name="Kohler A."/>
            <person name="Grigoriev I.V."/>
            <person name="Martin F.M."/>
            <person name="Hacquard S."/>
        </authorList>
    </citation>
    <scope>NUCLEOTIDE SEQUENCE [LARGE SCALE GENOMIC DNA]</scope>
    <source>
        <strain evidence="2 3">MPI-CAGE-CH-0241</strain>
    </source>
</reference>
<dbReference type="SUPFAM" id="SSF50129">
    <property type="entry name" value="GroES-like"/>
    <property type="match status" value="1"/>
</dbReference>
<dbReference type="EMBL" id="JAGPYM010000039">
    <property type="protein sequence ID" value="KAH6874422.1"/>
    <property type="molecule type" value="Genomic_DNA"/>
</dbReference>
<dbReference type="Pfam" id="PF00107">
    <property type="entry name" value="ADH_zinc_N"/>
    <property type="match status" value="1"/>
</dbReference>
<dbReference type="PANTHER" id="PTHR45033">
    <property type="match status" value="1"/>
</dbReference>
<organism evidence="2 3">
    <name type="scientific">Thelonectria olida</name>
    <dbReference type="NCBI Taxonomy" id="1576542"/>
    <lineage>
        <taxon>Eukaryota</taxon>
        <taxon>Fungi</taxon>
        <taxon>Dikarya</taxon>
        <taxon>Ascomycota</taxon>
        <taxon>Pezizomycotina</taxon>
        <taxon>Sordariomycetes</taxon>
        <taxon>Hypocreomycetidae</taxon>
        <taxon>Hypocreales</taxon>
        <taxon>Nectriaceae</taxon>
        <taxon>Thelonectria</taxon>
    </lineage>
</organism>
<dbReference type="SUPFAM" id="SSF51735">
    <property type="entry name" value="NAD(P)-binding Rossmann-fold domains"/>
    <property type="match status" value="1"/>
</dbReference>
<dbReference type="InterPro" id="IPR013154">
    <property type="entry name" value="ADH-like_N"/>
</dbReference>
<feature type="domain" description="Enoyl reductase (ER)" evidence="1">
    <location>
        <begin position="15"/>
        <end position="343"/>
    </location>
</feature>
<dbReference type="OrthoDB" id="3509362at2759"/>
<protein>
    <submittedName>
        <fullName evidence="2">Alcohol dehydrogenase</fullName>
    </submittedName>
</protein>
<accession>A0A9P9AIJ2</accession>
<dbReference type="InterPro" id="IPR036291">
    <property type="entry name" value="NAD(P)-bd_dom_sf"/>
</dbReference>